<dbReference type="EMBL" id="AHHD01000171">
    <property type="protein sequence ID" value="EKG18803.1"/>
    <property type="molecule type" value="Genomic_DNA"/>
</dbReference>
<dbReference type="InParanoid" id="K2RVH5"/>
<evidence type="ECO:0000313" key="2">
    <source>
        <dbReference type="Proteomes" id="UP000007129"/>
    </source>
</evidence>
<protein>
    <submittedName>
        <fullName evidence="1">Uncharacterized protein</fullName>
    </submittedName>
</protein>
<gene>
    <name evidence="1" type="ORF">MPH_03929</name>
</gene>
<evidence type="ECO:0000313" key="1">
    <source>
        <dbReference type="EMBL" id="EKG18803.1"/>
    </source>
</evidence>
<dbReference type="AlphaFoldDB" id="K2RVH5"/>
<dbReference type="VEuPathDB" id="FungiDB:MPH_03929"/>
<comment type="caution">
    <text evidence="1">The sequence shown here is derived from an EMBL/GenBank/DDBJ whole genome shotgun (WGS) entry which is preliminary data.</text>
</comment>
<sequence length="116" mass="12365">MTAMASTTCITVVAAVGAPLARGGGFTHMPVLPARGIAQAVHHPAGRATALLIWWLAKLLFKVILLGETATLPSAATPVFLVAVAAPVNGKIVLEAWGRCRNMSRRRRSLRKRRTT</sequence>
<dbReference type="Proteomes" id="UP000007129">
    <property type="component" value="Unassembled WGS sequence"/>
</dbReference>
<name>K2RVH5_MACPH</name>
<reference evidence="1 2" key="1">
    <citation type="journal article" date="2012" name="BMC Genomics">
        <title>Tools to kill: Genome of one of the most destructive plant pathogenic fungi Macrophomina phaseolina.</title>
        <authorList>
            <person name="Islam M.S."/>
            <person name="Haque M.S."/>
            <person name="Islam M.M."/>
            <person name="Emdad E.M."/>
            <person name="Halim A."/>
            <person name="Hossen Q.M.M."/>
            <person name="Hossain M.Z."/>
            <person name="Ahmed B."/>
            <person name="Rahim S."/>
            <person name="Rahman M.S."/>
            <person name="Alam M.M."/>
            <person name="Hou S."/>
            <person name="Wan X."/>
            <person name="Saito J.A."/>
            <person name="Alam M."/>
        </authorList>
    </citation>
    <scope>NUCLEOTIDE SEQUENCE [LARGE SCALE GENOMIC DNA]</scope>
    <source>
        <strain evidence="1 2">MS6</strain>
    </source>
</reference>
<proteinExistence type="predicted"/>
<dbReference type="HOGENOM" id="CLU_2097320_0_0_1"/>
<accession>K2RVH5</accession>
<organism evidence="1 2">
    <name type="scientific">Macrophomina phaseolina (strain MS6)</name>
    <name type="common">Charcoal rot fungus</name>
    <dbReference type="NCBI Taxonomy" id="1126212"/>
    <lineage>
        <taxon>Eukaryota</taxon>
        <taxon>Fungi</taxon>
        <taxon>Dikarya</taxon>
        <taxon>Ascomycota</taxon>
        <taxon>Pezizomycotina</taxon>
        <taxon>Dothideomycetes</taxon>
        <taxon>Dothideomycetes incertae sedis</taxon>
        <taxon>Botryosphaeriales</taxon>
        <taxon>Botryosphaeriaceae</taxon>
        <taxon>Macrophomina</taxon>
    </lineage>
</organism>